<accession>A0ABN0V1M8</accession>
<comment type="caution">
    <text evidence="2">The sequence shown here is derived from an EMBL/GenBank/DDBJ whole genome shotgun (WGS) entry which is preliminary data.</text>
</comment>
<keyword evidence="3" id="KW-1185">Reference proteome</keyword>
<evidence type="ECO:0000256" key="1">
    <source>
        <dbReference type="SAM" id="MobiDB-lite"/>
    </source>
</evidence>
<proteinExistence type="predicted"/>
<dbReference type="EMBL" id="BAAABV010000005">
    <property type="protein sequence ID" value="GAA0270463.1"/>
    <property type="molecule type" value="Genomic_DNA"/>
</dbReference>
<feature type="region of interest" description="Disordered" evidence="1">
    <location>
        <begin position="96"/>
        <end position="118"/>
    </location>
</feature>
<evidence type="ECO:0000313" key="3">
    <source>
        <dbReference type="Proteomes" id="UP001501867"/>
    </source>
</evidence>
<reference evidence="2 3" key="1">
    <citation type="journal article" date="2019" name="Int. J. Syst. Evol. Microbiol.">
        <title>The Global Catalogue of Microorganisms (GCM) 10K type strain sequencing project: providing services to taxonomists for standard genome sequencing and annotation.</title>
        <authorList>
            <consortium name="The Broad Institute Genomics Platform"/>
            <consortium name="The Broad Institute Genome Sequencing Center for Infectious Disease"/>
            <person name="Wu L."/>
            <person name="Ma J."/>
        </authorList>
    </citation>
    <scope>NUCLEOTIDE SEQUENCE [LARGE SCALE GENOMIC DNA]</scope>
    <source>
        <strain evidence="2 3">JCM 4505</strain>
    </source>
</reference>
<dbReference type="Pfam" id="PF19853">
    <property type="entry name" value="DUF6328"/>
    <property type="match status" value="1"/>
</dbReference>
<dbReference type="RefSeq" id="WP_425580110.1">
    <property type="nucleotide sequence ID" value="NZ_BAAABV010000005.1"/>
</dbReference>
<dbReference type="InterPro" id="IPR046291">
    <property type="entry name" value="DUF6328"/>
</dbReference>
<name>A0ABN0V1M8_9ACTN</name>
<protein>
    <submittedName>
        <fullName evidence="2">Uncharacterized protein</fullName>
    </submittedName>
</protein>
<organism evidence="2 3">
    <name type="scientific">Streptomyces polychromogenes</name>
    <dbReference type="NCBI Taxonomy" id="67342"/>
    <lineage>
        <taxon>Bacteria</taxon>
        <taxon>Bacillati</taxon>
        <taxon>Actinomycetota</taxon>
        <taxon>Actinomycetes</taxon>
        <taxon>Kitasatosporales</taxon>
        <taxon>Streptomycetaceae</taxon>
        <taxon>Streptomyces</taxon>
    </lineage>
</organism>
<gene>
    <name evidence="2" type="ORF">GCM10010302_05050</name>
</gene>
<sequence length="118" mass="12971">MSNRLLMRTHRHARLLGPGDRHESCDERADRLWAELLHEVRVALTAVQLLLAFLLAAPFTQVFARLPGTDHLVRPTRLLRRLQDFAVAARTAGAAKAAAGRTGPSAGHTGRGRLLPQI</sequence>
<dbReference type="Proteomes" id="UP001501867">
    <property type="component" value="Unassembled WGS sequence"/>
</dbReference>
<evidence type="ECO:0000313" key="2">
    <source>
        <dbReference type="EMBL" id="GAA0270463.1"/>
    </source>
</evidence>